<dbReference type="GO" id="GO:0005975">
    <property type="term" value="P:carbohydrate metabolic process"/>
    <property type="evidence" value="ECO:0007669"/>
    <property type="project" value="InterPro"/>
</dbReference>
<evidence type="ECO:0000256" key="2">
    <source>
        <dbReference type="ARBA" id="ARBA00022801"/>
    </source>
</evidence>
<dbReference type="PANTHER" id="PTHR10353:SF36">
    <property type="entry name" value="LP05116P"/>
    <property type="match status" value="1"/>
</dbReference>
<gene>
    <name evidence="6" type="ORF">CEUTPL_LOCUS3492</name>
</gene>
<evidence type="ECO:0000313" key="7">
    <source>
        <dbReference type="Proteomes" id="UP001152799"/>
    </source>
</evidence>
<sequence>MLQIIIIILGLIFSCSGHDFPANLQFGAVTAAFSVEGGWNADGKGVSFWDYIVHNQSDFMISDLSKEELIEQAEVAADSYHNWREDVRVAKELGLDFYKFSVAPSRIIPRGPYNPINQAGIDYYNKLIDGLLAEGISPIVSMYHYDGTQADTSFYGGFSNPITVEAMIRYADVLFSEFGDRVNKWDTFNDPYKMCKEIFGEFIGNEFEYFPRGQYEYFCGRHVILAHASIYRLYQEKYRPKQNGLLSIALSVDWYEPENEEDTEAALRALDFTVRTDNDVI</sequence>
<evidence type="ECO:0000313" key="6">
    <source>
        <dbReference type="EMBL" id="CAG9762819.1"/>
    </source>
</evidence>
<dbReference type="InterPro" id="IPR001360">
    <property type="entry name" value="Glyco_hydro_1"/>
</dbReference>
<keyword evidence="7" id="KW-1185">Reference proteome</keyword>
<keyword evidence="2" id="KW-0378">Hydrolase</keyword>
<dbReference type="SUPFAM" id="SSF51445">
    <property type="entry name" value="(Trans)glycosidases"/>
    <property type="match status" value="1"/>
</dbReference>
<organism evidence="6 7">
    <name type="scientific">Ceutorhynchus assimilis</name>
    <name type="common">cabbage seed weevil</name>
    <dbReference type="NCBI Taxonomy" id="467358"/>
    <lineage>
        <taxon>Eukaryota</taxon>
        <taxon>Metazoa</taxon>
        <taxon>Ecdysozoa</taxon>
        <taxon>Arthropoda</taxon>
        <taxon>Hexapoda</taxon>
        <taxon>Insecta</taxon>
        <taxon>Pterygota</taxon>
        <taxon>Neoptera</taxon>
        <taxon>Endopterygota</taxon>
        <taxon>Coleoptera</taxon>
        <taxon>Polyphaga</taxon>
        <taxon>Cucujiformia</taxon>
        <taxon>Curculionidae</taxon>
        <taxon>Ceutorhynchinae</taxon>
        <taxon>Ceutorhynchus</taxon>
    </lineage>
</organism>
<evidence type="ECO:0000256" key="5">
    <source>
        <dbReference type="SAM" id="SignalP"/>
    </source>
</evidence>
<dbReference type="Proteomes" id="UP001152799">
    <property type="component" value="Chromosome 12"/>
</dbReference>
<feature type="chain" id="PRO_5040355584" evidence="5">
    <location>
        <begin position="18"/>
        <end position="281"/>
    </location>
</feature>
<keyword evidence="3" id="KW-0326">Glycosidase</keyword>
<dbReference type="Gene3D" id="3.20.20.80">
    <property type="entry name" value="Glycosidases"/>
    <property type="match status" value="1"/>
</dbReference>
<dbReference type="AlphaFoldDB" id="A0A9N9MIC8"/>
<name>A0A9N9MIC8_9CUCU</name>
<proteinExistence type="inferred from homology"/>
<dbReference type="InterPro" id="IPR017853">
    <property type="entry name" value="GH"/>
</dbReference>
<comment type="similarity">
    <text evidence="1 4">Belongs to the glycosyl hydrolase 1 family.</text>
</comment>
<feature type="signal peptide" evidence="5">
    <location>
        <begin position="1"/>
        <end position="17"/>
    </location>
</feature>
<keyword evidence="5" id="KW-0732">Signal</keyword>
<evidence type="ECO:0000256" key="4">
    <source>
        <dbReference type="RuleBase" id="RU003690"/>
    </source>
</evidence>
<evidence type="ECO:0000256" key="3">
    <source>
        <dbReference type="ARBA" id="ARBA00023295"/>
    </source>
</evidence>
<accession>A0A9N9MIC8</accession>
<dbReference type="PANTHER" id="PTHR10353">
    <property type="entry name" value="GLYCOSYL HYDROLASE"/>
    <property type="match status" value="1"/>
</dbReference>
<evidence type="ECO:0000256" key="1">
    <source>
        <dbReference type="ARBA" id="ARBA00010838"/>
    </source>
</evidence>
<dbReference type="GO" id="GO:0008422">
    <property type="term" value="F:beta-glucosidase activity"/>
    <property type="evidence" value="ECO:0007669"/>
    <property type="project" value="TreeGrafter"/>
</dbReference>
<reference evidence="6" key="1">
    <citation type="submission" date="2022-01" db="EMBL/GenBank/DDBJ databases">
        <authorList>
            <person name="King R."/>
        </authorList>
    </citation>
    <scope>NUCLEOTIDE SEQUENCE</scope>
</reference>
<dbReference type="EMBL" id="OU892288">
    <property type="protein sequence ID" value="CAG9762819.1"/>
    <property type="molecule type" value="Genomic_DNA"/>
</dbReference>
<dbReference type="Pfam" id="PF00232">
    <property type="entry name" value="Glyco_hydro_1"/>
    <property type="match status" value="1"/>
</dbReference>
<dbReference type="OrthoDB" id="65569at2759"/>
<protein>
    <submittedName>
        <fullName evidence="6">Uncharacterized protein</fullName>
    </submittedName>
</protein>